<dbReference type="PANTHER" id="PTHR48100">
    <property type="entry name" value="BROAD-SPECIFICITY PHOSPHATASE YOR283W-RELATED"/>
    <property type="match status" value="1"/>
</dbReference>
<dbReference type="GO" id="GO:0005737">
    <property type="term" value="C:cytoplasm"/>
    <property type="evidence" value="ECO:0007669"/>
    <property type="project" value="TreeGrafter"/>
</dbReference>
<protein>
    <submittedName>
        <fullName evidence="3">Histidine phosphatase family protein</fullName>
    </submittedName>
</protein>
<reference evidence="4" key="1">
    <citation type="submission" date="2017-04" db="EMBL/GenBank/DDBJ databases">
        <title>Function of individual gut microbiota members based on whole genome sequencing of pure cultures obtained from chicken caecum.</title>
        <authorList>
            <person name="Medvecky M."/>
            <person name="Cejkova D."/>
            <person name="Polansky O."/>
            <person name="Karasova D."/>
            <person name="Kubasova T."/>
            <person name="Cizek A."/>
            <person name="Rychlik I."/>
        </authorList>
    </citation>
    <scope>NUCLEOTIDE SEQUENCE [LARGE SCALE GENOMIC DNA]</scope>
    <source>
        <strain evidence="4">An144</strain>
    </source>
</reference>
<feature type="binding site" evidence="2">
    <location>
        <position position="59"/>
    </location>
    <ligand>
        <name>substrate</name>
    </ligand>
</feature>
<dbReference type="SMART" id="SM00855">
    <property type="entry name" value="PGAM"/>
    <property type="match status" value="1"/>
</dbReference>
<proteinExistence type="predicted"/>
<accession>A0A1Y4R2P2</accession>
<dbReference type="InterPro" id="IPR029033">
    <property type="entry name" value="His_PPase_superfam"/>
</dbReference>
<dbReference type="CDD" id="cd07067">
    <property type="entry name" value="HP_PGM_like"/>
    <property type="match status" value="1"/>
</dbReference>
<dbReference type="RefSeq" id="WP_087213918.1">
    <property type="nucleotide sequence ID" value="NZ_JAKYKG010000005.1"/>
</dbReference>
<organism evidence="3 4">
    <name type="scientific">Enterococcus cecorum</name>
    <dbReference type="NCBI Taxonomy" id="44008"/>
    <lineage>
        <taxon>Bacteria</taxon>
        <taxon>Bacillati</taxon>
        <taxon>Bacillota</taxon>
        <taxon>Bacilli</taxon>
        <taxon>Lactobacillales</taxon>
        <taxon>Enterococcaceae</taxon>
        <taxon>Enterococcus</taxon>
    </lineage>
</organism>
<dbReference type="Gene3D" id="3.40.50.1240">
    <property type="entry name" value="Phosphoglycerate mutase-like"/>
    <property type="match status" value="1"/>
</dbReference>
<dbReference type="EMBL" id="NFLC01000003">
    <property type="protein sequence ID" value="OUQ11361.1"/>
    <property type="molecule type" value="Genomic_DNA"/>
</dbReference>
<evidence type="ECO:0000256" key="1">
    <source>
        <dbReference type="PIRSR" id="PIRSR613078-1"/>
    </source>
</evidence>
<dbReference type="AlphaFoldDB" id="A0A1Y4R2P2"/>
<dbReference type="InterPro" id="IPR050275">
    <property type="entry name" value="PGM_Phosphatase"/>
</dbReference>
<feature type="active site" description="Tele-phosphohistidine intermediate" evidence="1">
    <location>
        <position position="9"/>
    </location>
</feature>
<evidence type="ECO:0000256" key="2">
    <source>
        <dbReference type="PIRSR" id="PIRSR613078-2"/>
    </source>
</evidence>
<dbReference type="SUPFAM" id="SSF53254">
    <property type="entry name" value="Phosphoglycerate mutase-like"/>
    <property type="match status" value="1"/>
</dbReference>
<dbReference type="GO" id="GO:0016791">
    <property type="term" value="F:phosphatase activity"/>
    <property type="evidence" value="ECO:0007669"/>
    <property type="project" value="TreeGrafter"/>
</dbReference>
<dbReference type="Proteomes" id="UP000196074">
    <property type="component" value="Unassembled WGS sequence"/>
</dbReference>
<dbReference type="PANTHER" id="PTHR48100:SF1">
    <property type="entry name" value="HISTIDINE PHOSPHATASE FAMILY PROTEIN-RELATED"/>
    <property type="match status" value="1"/>
</dbReference>
<feature type="active site" description="Proton donor/acceptor" evidence="1">
    <location>
        <position position="81"/>
    </location>
</feature>
<gene>
    <name evidence="3" type="ORF">B5E88_02575</name>
</gene>
<dbReference type="InterPro" id="IPR013078">
    <property type="entry name" value="His_Pase_superF_clade-1"/>
</dbReference>
<feature type="binding site" evidence="2">
    <location>
        <begin position="8"/>
        <end position="15"/>
    </location>
    <ligand>
        <name>substrate</name>
    </ligand>
</feature>
<evidence type="ECO:0000313" key="4">
    <source>
        <dbReference type="Proteomes" id="UP000196074"/>
    </source>
</evidence>
<comment type="caution">
    <text evidence="3">The sequence shown here is derived from an EMBL/GenBank/DDBJ whole genome shotgun (WGS) entry which is preliminary data.</text>
</comment>
<evidence type="ECO:0000313" key="3">
    <source>
        <dbReference type="EMBL" id="OUQ11361.1"/>
    </source>
</evidence>
<dbReference type="Pfam" id="PF00300">
    <property type="entry name" value="His_Phos_1"/>
    <property type="match status" value="1"/>
</dbReference>
<sequence>MTRFYFLRHGITEINEQQRFNGGRVDSPLTPEGIEQTKKLRPFFANLRFDAIYVSPQFRAQTTLQLAVNPKQYVVDERLREFYFGDWEGIPFEDVPKETRQLYLNHPEAFPTADYQMESYEEVFARGKAVVDELARRFPDGHVLIAGHGVHLTLLIQCLLGNGIADFRKDGLLPNASVTIVDYQLHTPQAQLIQWAITGK</sequence>
<name>A0A1Y4R2P2_9ENTE</name>